<keyword evidence="5 9" id="KW-0067">ATP-binding</keyword>
<dbReference type="Pfam" id="PF05970">
    <property type="entry name" value="PIF1"/>
    <property type="match status" value="1"/>
</dbReference>
<feature type="domain" description="AAA+ ATPase" evidence="10">
    <location>
        <begin position="61"/>
        <end position="216"/>
    </location>
</feature>
<evidence type="ECO:0000313" key="11">
    <source>
        <dbReference type="EMBL" id="GMH21514.1"/>
    </source>
</evidence>
<proteinExistence type="inferred from homology"/>
<evidence type="ECO:0000259" key="10">
    <source>
        <dbReference type="SMART" id="SM00382"/>
    </source>
</evidence>
<keyword evidence="1 9" id="KW-0547">Nucleotide-binding</keyword>
<gene>
    <name evidence="11" type="ORF">Nepgr_023356</name>
</gene>
<comment type="similarity">
    <text evidence="9">Belongs to the helicase family.</text>
</comment>
<dbReference type="SUPFAM" id="SSF52540">
    <property type="entry name" value="P-loop containing nucleoside triphosphate hydrolases"/>
    <property type="match status" value="2"/>
</dbReference>
<dbReference type="EC" id="5.6.2.3" evidence="9"/>
<evidence type="ECO:0000256" key="2">
    <source>
        <dbReference type="ARBA" id="ARBA00022763"/>
    </source>
</evidence>
<dbReference type="SMART" id="SM00382">
    <property type="entry name" value="AAA"/>
    <property type="match status" value="1"/>
</dbReference>
<evidence type="ECO:0000256" key="4">
    <source>
        <dbReference type="ARBA" id="ARBA00022806"/>
    </source>
</evidence>
<sequence length="478" mass="53600">MRIEGVKMKSIVSSLGIAFRGIVTKSSTIENKPTRSSSRAARKKKIKWTDRQSQILSSISKGESVFITGSAGSGKTMLVKEIIKLLKKIHGRSAVFITASTGVAACALSGQTLHSFAGVGLATADREVLFSRVCKDKEALKRWKNAKALVIDEISMVDANLFDNLEFLARKLRSKFSDERWGGLQLVVSGDFFQLPPIIDSQDSLSMKEFAFEADCWNSSFDLQVELSTVFRQSEPPLIRLLQGIRRGKCDFEDFKLLKQRCSNTEPEASVIRLYPRNEDVKRVNEKRLSSLEGKLVVYHALDSGDDPWKGQLHQGITPTCLNIRIGARVMLTKNVNINRKLVNGAAGTVSNFFVTKDGAVRDLCSDNGCGLLPIVRFDSGREWVVEPEMWIVMEGDKVCARRMQIPLVLAWALSIHKCQGMTLDRLHTNLSRAFDYGMVYVALSRVRSLEGLHLSGFKPRKIRAHPKVLRFYEDHFE</sequence>
<comment type="caution">
    <text evidence="11">The sequence shown here is derived from an EMBL/GenBank/DDBJ whole genome shotgun (WGS) entry which is preliminary data.</text>
</comment>
<dbReference type="Proteomes" id="UP001279734">
    <property type="component" value="Unassembled WGS sequence"/>
</dbReference>
<keyword evidence="9" id="KW-0233">DNA recombination</keyword>
<dbReference type="CDD" id="cd18809">
    <property type="entry name" value="SF1_C_RecD"/>
    <property type="match status" value="1"/>
</dbReference>
<evidence type="ECO:0000313" key="12">
    <source>
        <dbReference type="Proteomes" id="UP001279734"/>
    </source>
</evidence>
<keyword evidence="8" id="KW-0413">Isomerase</keyword>
<evidence type="ECO:0000256" key="3">
    <source>
        <dbReference type="ARBA" id="ARBA00022801"/>
    </source>
</evidence>
<dbReference type="CDD" id="cd18037">
    <property type="entry name" value="DEXSc_Pif1_like"/>
    <property type="match status" value="1"/>
</dbReference>
<dbReference type="Gene3D" id="3.40.50.300">
    <property type="entry name" value="P-loop containing nucleotide triphosphate hydrolases"/>
    <property type="match status" value="1"/>
</dbReference>
<dbReference type="InterPro" id="IPR027417">
    <property type="entry name" value="P-loop_NTPase"/>
</dbReference>
<keyword evidence="6" id="KW-0238">DNA-binding</keyword>
<comment type="cofactor">
    <cofactor evidence="9">
        <name>Mg(2+)</name>
        <dbReference type="ChEBI" id="CHEBI:18420"/>
    </cofactor>
</comment>
<keyword evidence="7 9" id="KW-0234">DNA repair</keyword>
<keyword evidence="12" id="KW-1185">Reference proteome</keyword>
<protein>
    <recommendedName>
        <fullName evidence="9">ATP-dependent DNA helicase</fullName>
        <ecNumber evidence="9">5.6.2.3</ecNumber>
    </recommendedName>
</protein>
<evidence type="ECO:0000256" key="6">
    <source>
        <dbReference type="ARBA" id="ARBA00023125"/>
    </source>
</evidence>
<accession>A0AAD3T2W5</accession>
<organism evidence="11 12">
    <name type="scientific">Nepenthes gracilis</name>
    <name type="common">Slender pitcher plant</name>
    <dbReference type="NCBI Taxonomy" id="150966"/>
    <lineage>
        <taxon>Eukaryota</taxon>
        <taxon>Viridiplantae</taxon>
        <taxon>Streptophyta</taxon>
        <taxon>Embryophyta</taxon>
        <taxon>Tracheophyta</taxon>
        <taxon>Spermatophyta</taxon>
        <taxon>Magnoliopsida</taxon>
        <taxon>eudicotyledons</taxon>
        <taxon>Gunneridae</taxon>
        <taxon>Pentapetalae</taxon>
        <taxon>Caryophyllales</taxon>
        <taxon>Nepenthaceae</taxon>
        <taxon>Nepenthes</taxon>
    </lineage>
</organism>
<dbReference type="GO" id="GO:0016787">
    <property type="term" value="F:hydrolase activity"/>
    <property type="evidence" value="ECO:0007669"/>
    <property type="project" value="UniProtKB-KW"/>
</dbReference>
<dbReference type="GO" id="GO:0000723">
    <property type="term" value="P:telomere maintenance"/>
    <property type="evidence" value="ECO:0007669"/>
    <property type="project" value="InterPro"/>
</dbReference>
<dbReference type="InterPro" id="IPR003593">
    <property type="entry name" value="AAA+_ATPase"/>
</dbReference>
<keyword evidence="4 9" id="KW-0347">Helicase</keyword>
<evidence type="ECO:0000256" key="9">
    <source>
        <dbReference type="RuleBase" id="RU363044"/>
    </source>
</evidence>
<comment type="catalytic activity">
    <reaction evidence="9">
        <text>ATP + H2O = ADP + phosphate + H(+)</text>
        <dbReference type="Rhea" id="RHEA:13065"/>
        <dbReference type="ChEBI" id="CHEBI:15377"/>
        <dbReference type="ChEBI" id="CHEBI:15378"/>
        <dbReference type="ChEBI" id="CHEBI:30616"/>
        <dbReference type="ChEBI" id="CHEBI:43474"/>
        <dbReference type="ChEBI" id="CHEBI:456216"/>
        <dbReference type="EC" id="5.6.2.3"/>
    </reaction>
</comment>
<evidence type="ECO:0000256" key="7">
    <source>
        <dbReference type="ARBA" id="ARBA00023204"/>
    </source>
</evidence>
<dbReference type="PANTHER" id="PTHR47642">
    <property type="entry name" value="ATP-DEPENDENT DNA HELICASE"/>
    <property type="match status" value="1"/>
</dbReference>
<dbReference type="GO" id="GO:0005524">
    <property type="term" value="F:ATP binding"/>
    <property type="evidence" value="ECO:0007669"/>
    <property type="project" value="UniProtKB-KW"/>
</dbReference>
<dbReference type="GO" id="GO:0006281">
    <property type="term" value="P:DNA repair"/>
    <property type="evidence" value="ECO:0007669"/>
    <property type="project" value="UniProtKB-KW"/>
</dbReference>
<evidence type="ECO:0000256" key="5">
    <source>
        <dbReference type="ARBA" id="ARBA00022840"/>
    </source>
</evidence>
<dbReference type="Pfam" id="PF21530">
    <property type="entry name" value="Pif1_2B_dom"/>
    <property type="match status" value="1"/>
</dbReference>
<dbReference type="GO" id="GO:0006310">
    <property type="term" value="P:DNA recombination"/>
    <property type="evidence" value="ECO:0007669"/>
    <property type="project" value="UniProtKB-KW"/>
</dbReference>
<dbReference type="InterPro" id="IPR051055">
    <property type="entry name" value="PIF1_helicase"/>
</dbReference>
<dbReference type="EMBL" id="BSYO01000023">
    <property type="protein sequence ID" value="GMH21514.1"/>
    <property type="molecule type" value="Genomic_DNA"/>
</dbReference>
<evidence type="ECO:0000256" key="1">
    <source>
        <dbReference type="ARBA" id="ARBA00022741"/>
    </source>
</evidence>
<dbReference type="AlphaFoldDB" id="A0AAD3T2W5"/>
<name>A0AAD3T2W5_NEPGR</name>
<keyword evidence="2 9" id="KW-0227">DNA damage</keyword>
<dbReference type="InterPro" id="IPR049163">
    <property type="entry name" value="Pif1-like_2B_dom"/>
</dbReference>
<keyword evidence="3 9" id="KW-0378">Hydrolase</keyword>
<reference evidence="11" key="1">
    <citation type="submission" date="2023-05" db="EMBL/GenBank/DDBJ databases">
        <title>Nepenthes gracilis genome sequencing.</title>
        <authorList>
            <person name="Fukushima K."/>
        </authorList>
    </citation>
    <scope>NUCLEOTIDE SEQUENCE</scope>
    <source>
        <strain evidence="11">SING2019-196</strain>
    </source>
</reference>
<evidence type="ECO:0000256" key="8">
    <source>
        <dbReference type="ARBA" id="ARBA00023235"/>
    </source>
</evidence>
<dbReference type="InterPro" id="IPR010285">
    <property type="entry name" value="DNA_helicase_pif1-like_DEAD"/>
</dbReference>
<dbReference type="PANTHER" id="PTHR47642:SF5">
    <property type="entry name" value="ATP-DEPENDENT DNA HELICASE"/>
    <property type="match status" value="1"/>
</dbReference>
<dbReference type="GO" id="GO:0043139">
    <property type="term" value="F:5'-3' DNA helicase activity"/>
    <property type="evidence" value="ECO:0007669"/>
    <property type="project" value="UniProtKB-EC"/>
</dbReference>